<dbReference type="CDD" id="cd00093">
    <property type="entry name" value="HTH_XRE"/>
    <property type="match status" value="1"/>
</dbReference>
<comment type="caution">
    <text evidence="2">The sequence shown here is derived from an EMBL/GenBank/DDBJ whole genome shotgun (WGS) entry which is preliminary data.</text>
</comment>
<name>A0A081L992_9BACI</name>
<dbReference type="InterPro" id="IPR010982">
    <property type="entry name" value="Lambda_DNA-bd_dom_sf"/>
</dbReference>
<proteinExistence type="predicted"/>
<dbReference type="eggNOG" id="COG1396">
    <property type="taxonomic scope" value="Bacteria"/>
</dbReference>
<dbReference type="Pfam" id="PF01381">
    <property type="entry name" value="HTH_3"/>
    <property type="match status" value="1"/>
</dbReference>
<dbReference type="PROSITE" id="PS50943">
    <property type="entry name" value="HTH_CROC1"/>
    <property type="match status" value="1"/>
</dbReference>
<dbReference type="SUPFAM" id="SSF47413">
    <property type="entry name" value="lambda repressor-like DNA-binding domains"/>
    <property type="match status" value="1"/>
</dbReference>
<dbReference type="SMART" id="SM00530">
    <property type="entry name" value="HTH_XRE"/>
    <property type="match status" value="1"/>
</dbReference>
<dbReference type="RefSeq" id="WP_034323081.1">
    <property type="nucleotide sequence ID" value="NZ_JAVIKA010000006.1"/>
</dbReference>
<sequence length="418" mass="49127">MKINIGQIIKLYRYKQNMTQSELAEGICSVSHLSKIENGSKEANQDTINLLLEKLGISQESLSQKARHLLSLLDEFQMNMYFYALDQAEQNAEMIIHHEEQFFSLDLGIQYHLSLFQFYLLTKKQPLALKTHRVLKKFEKTFIKREKEIFEYLDGIHQIKNGQLEEGLKKLESCFSYASVEQSDLYYHYAKALGNMGHLGDALEATHQAMDLYRQKNNFKRIIHCTLIHGVISLELKAFQTAKKYLKEVILHTSLHPDAYIKMTAYFYYGVLLKREGDFSSAVPYLLDSLNYFNQEQIEDRYCETLYEIATLYAEYDRKKALPYIHELLKQPRIQPNCLYMIKIYKLMIEENPHDLKTYLVEAAIPYFEQNQLHSEYLFALRTLLSYAASQLDERAYMSYTGKLLDHLASYIPYYKKA</sequence>
<dbReference type="AlphaFoldDB" id="A0A081L992"/>
<dbReference type="SUPFAM" id="SSF48452">
    <property type="entry name" value="TPR-like"/>
    <property type="match status" value="1"/>
</dbReference>
<gene>
    <name evidence="2" type="ORF">BA70_05550</name>
</gene>
<evidence type="ECO:0000259" key="1">
    <source>
        <dbReference type="PROSITE" id="PS50943"/>
    </source>
</evidence>
<evidence type="ECO:0000313" key="2">
    <source>
        <dbReference type="EMBL" id="KEP25818.1"/>
    </source>
</evidence>
<evidence type="ECO:0000313" key="3">
    <source>
        <dbReference type="Proteomes" id="UP000028091"/>
    </source>
</evidence>
<organism evidence="2 3">
    <name type="scientific">Bacillus zhangzhouensis</name>
    <dbReference type="NCBI Taxonomy" id="1178540"/>
    <lineage>
        <taxon>Bacteria</taxon>
        <taxon>Bacillati</taxon>
        <taxon>Bacillota</taxon>
        <taxon>Bacilli</taxon>
        <taxon>Bacillales</taxon>
        <taxon>Bacillaceae</taxon>
        <taxon>Bacillus</taxon>
    </lineage>
</organism>
<dbReference type="EMBL" id="JOTP01000016">
    <property type="protein sequence ID" value="KEP25818.1"/>
    <property type="molecule type" value="Genomic_DNA"/>
</dbReference>
<dbReference type="InterPro" id="IPR011990">
    <property type="entry name" value="TPR-like_helical_dom_sf"/>
</dbReference>
<dbReference type="OrthoDB" id="252257at2"/>
<dbReference type="InterPro" id="IPR001387">
    <property type="entry name" value="Cro/C1-type_HTH"/>
</dbReference>
<dbReference type="Proteomes" id="UP000028091">
    <property type="component" value="Unassembled WGS sequence"/>
</dbReference>
<dbReference type="Gene3D" id="1.25.40.10">
    <property type="entry name" value="Tetratricopeptide repeat domain"/>
    <property type="match status" value="1"/>
</dbReference>
<keyword evidence="3" id="KW-1185">Reference proteome</keyword>
<reference evidence="2 3" key="1">
    <citation type="submission" date="2012-09" db="EMBL/GenBank/DDBJ databases">
        <title>Genome Sequence of Bacillus sp. DW5-4.</title>
        <authorList>
            <person name="Lai Q."/>
            <person name="Liu Y."/>
            <person name="Shao Z."/>
        </authorList>
    </citation>
    <scope>NUCLEOTIDE SEQUENCE [LARGE SCALE GENOMIC DNA]</scope>
    <source>
        <strain evidence="2 3">DW5-4</strain>
    </source>
</reference>
<protein>
    <submittedName>
        <fullName evidence="2">Transcriptional regulator</fullName>
    </submittedName>
</protein>
<accession>A0A081L992</accession>
<dbReference type="Gene3D" id="1.10.260.40">
    <property type="entry name" value="lambda repressor-like DNA-binding domains"/>
    <property type="match status" value="1"/>
</dbReference>
<dbReference type="GO" id="GO:0003677">
    <property type="term" value="F:DNA binding"/>
    <property type="evidence" value="ECO:0007669"/>
    <property type="project" value="InterPro"/>
</dbReference>
<feature type="domain" description="HTH cro/C1-type" evidence="1">
    <location>
        <begin position="9"/>
        <end position="62"/>
    </location>
</feature>